<feature type="transmembrane region" description="Helical" evidence="9">
    <location>
        <begin position="416"/>
        <end position="439"/>
    </location>
</feature>
<dbReference type="SUPFAM" id="SSF103473">
    <property type="entry name" value="MFS general substrate transporter"/>
    <property type="match status" value="1"/>
</dbReference>
<evidence type="ECO:0000256" key="1">
    <source>
        <dbReference type="ARBA" id="ARBA00004141"/>
    </source>
</evidence>
<dbReference type="PROSITE" id="PS50850">
    <property type="entry name" value="MFS"/>
    <property type="match status" value="1"/>
</dbReference>
<dbReference type="PRINTS" id="PR00171">
    <property type="entry name" value="SUGRTRNSPORT"/>
</dbReference>
<gene>
    <name evidence="11" type="ORF">INT45_008252</name>
</gene>
<evidence type="ECO:0000256" key="3">
    <source>
        <dbReference type="ARBA" id="ARBA00022448"/>
    </source>
</evidence>
<feature type="region of interest" description="Disordered" evidence="8">
    <location>
        <begin position="701"/>
        <end position="727"/>
    </location>
</feature>
<evidence type="ECO:0000256" key="8">
    <source>
        <dbReference type="SAM" id="MobiDB-lite"/>
    </source>
</evidence>
<dbReference type="CDD" id="cd17356">
    <property type="entry name" value="MFS_HXT"/>
    <property type="match status" value="1"/>
</dbReference>
<dbReference type="GO" id="GO:0005351">
    <property type="term" value="F:carbohydrate:proton symporter activity"/>
    <property type="evidence" value="ECO:0007669"/>
    <property type="project" value="TreeGrafter"/>
</dbReference>
<dbReference type="GO" id="GO:0007034">
    <property type="term" value="P:vacuolar transport"/>
    <property type="evidence" value="ECO:0007669"/>
    <property type="project" value="InterPro"/>
</dbReference>
<dbReference type="InterPro" id="IPR005828">
    <property type="entry name" value="MFS_sugar_transport-like"/>
</dbReference>
<evidence type="ECO:0000256" key="4">
    <source>
        <dbReference type="ARBA" id="ARBA00022692"/>
    </source>
</evidence>
<evidence type="ECO:0000256" key="6">
    <source>
        <dbReference type="ARBA" id="ARBA00023136"/>
    </source>
</evidence>
<sequence>MGSSRSWQTRVTSNVYAIGSFAALAGIMFGFDIGSNSGVILTWQYREYFNNPDDLLQGGINGALSAGCFIGALFAGFPADRYSRKYTLMGASVLFVIGSIFQAAANGVPLLCVGRVINGISVGVTSMVVPLYQSEIAPKEIRGRIVAVQQWSITWGIMLSFWIQYGAQYSSGDSYTAAFRIPWAIQAVPAILLLSGMWAFPFSPRWLADKGRMDEAIQVLADIHGDGDVNHERVQLEIQEIQAVITFDREQASHRYADILKPQYAYRASLGICLQIWQQLTGMNIIMFYVVLLFEQAGIGGDQDATLVSAGINYVVNVVMTVPAILWVDKWGRRNTMIFGALSMSLFLWVVGGIMSQGTWYQAEGTEKWMMDIGSSAKANGMVACVYLFVASFATSWGPLGWIYPAEIFPLRIRAIAVSLSTSANWLFNWVLNFVVPMLMQRIRFGLYMLFAGFNFLMACHVFLAYPETKGFTLEEMDIVFEQNPRKKVDRAFVEAELARRAGLSHDTKDTASDEKTENIEFLFGKKKTPAEMLRQHQRTITKAQRELDRERERLERQEKKLIADIKKSAKANQMNSCKVMAKDLVRTRRYIVKFNGMKTQLQAVGLRIQTLRSNQQMAEAMRGATKAMSSMNRQMNLPKIQQIMMEFEKESEIMDMKEEMMGDAIDDVVEDEDDEVESEEIVNKVLDEIGISLNHELAEAPTGIKQPAQPVSNERVPQAEGLSADDAALQARLDNLRRE</sequence>
<organism evidence="11 12">
    <name type="scientific">Circinella minor</name>
    <dbReference type="NCBI Taxonomy" id="1195481"/>
    <lineage>
        <taxon>Eukaryota</taxon>
        <taxon>Fungi</taxon>
        <taxon>Fungi incertae sedis</taxon>
        <taxon>Mucoromycota</taxon>
        <taxon>Mucoromycotina</taxon>
        <taxon>Mucoromycetes</taxon>
        <taxon>Mucorales</taxon>
        <taxon>Lichtheimiaceae</taxon>
        <taxon>Circinella</taxon>
    </lineage>
</organism>
<dbReference type="PANTHER" id="PTHR48022:SF35">
    <property type="entry name" value="MAJOR FACILITATOR SUPERFAMILY (MFS) PROFILE DOMAIN-CONTAINING PROTEIN"/>
    <property type="match status" value="1"/>
</dbReference>
<dbReference type="PROSITE" id="PS00217">
    <property type="entry name" value="SUGAR_TRANSPORT_2"/>
    <property type="match status" value="1"/>
</dbReference>
<feature type="domain" description="Major facilitator superfamily (MFS) profile" evidence="10">
    <location>
        <begin position="18"/>
        <end position="470"/>
    </location>
</feature>
<dbReference type="EMBL" id="JAEPRB010000069">
    <property type="protein sequence ID" value="KAG2223051.1"/>
    <property type="molecule type" value="Genomic_DNA"/>
</dbReference>
<dbReference type="InterPro" id="IPR050360">
    <property type="entry name" value="MFS_Sugar_Transporters"/>
</dbReference>
<dbReference type="AlphaFoldDB" id="A0A8H7S7M5"/>
<dbReference type="InterPro" id="IPR020846">
    <property type="entry name" value="MFS_dom"/>
</dbReference>
<feature type="transmembrane region" description="Helical" evidence="9">
    <location>
        <begin position="116"/>
        <end position="133"/>
    </location>
</feature>
<keyword evidence="6 9" id="KW-0472">Membrane</keyword>
<dbReference type="Pfam" id="PF00083">
    <property type="entry name" value="Sugar_tr"/>
    <property type="match status" value="1"/>
</dbReference>
<dbReference type="InterPro" id="IPR005829">
    <property type="entry name" value="Sugar_transporter_CS"/>
</dbReference>
<comment type="similarity">
    <text evidence="2">Belongs to the major facilitator superfamily. Sugar transporter (TC 2.A.1.1) family.</text>
</comment>
<evidence type="ECO:0000259" key="10">
    <source>
        <dbReference type="PROSITE" id="PS50850"/>
    </source>
</evidence>
<reference evidence="11 12" key="1">
    <citation type="submission" date="2020-12" db="EMBL/GenBank/DDBJ databases">
        <title>Metabolic potential, ecology and presence of endohyphal bacteria is reflected in genomic diversity of Mucoromycotina.</title>
        <authorList>
            <person name="Muszewska A."/>
            <person name="Okrasinska A."/>
            <person name="Steczkiewicz K."/>
            <person name="Drgas O."/>
            <person name="Orlowska M."/>
            <person name="Perlinska-Lenart U."/>
            <person name="Aleksandrzak-Piekarczyk T."/>
            <person name="Szatraj K."/>
            <person name="Zielenkiewicz U."/>
            <person name="Pilsyk S."/>
            <person name="Malc E."/>
            <person name="Mieczkowski P."/>
            <person name="Kruszewska J.S."/>
            <person name="Biernat P."/>
            <person name="Pawlowska J."/>
        </authorList>
    </citation>
    <scope>NUCLEOTIDE SEQUENCE [LARGE SCALE GENOMIC DNA]</scope>
    <source>
        <strain evidence="11 12">CBS 142.35</strain>
    </source>
</reference>
<feature type="transmembrane region" description="Helical" evidence="9">
    <location>
        <begin position="381"/>
        <end position="404"/>
    </location>
</feature>
<dbReference type="Pfam" id="PF03357">
    <property type="entry name" value="Snf7"/>
    <property type="match status" value="1"/>
</dbReference>
<keyword evidence="12" id="KW-1185">Reference proteome</keyword>
<dbReference type="PROSITE" id="PS00216">
    <property type="entry name" value="SUGAR_TRANSPORT_1"/>
    <property type="match status" value="1"/>
</dbReference>
<evidence type="ECO:0000256" key="2">
    <source>
        <dbReference type="ARBA" id="ARBA00010992"/>
    </source>
</evidence>
<feature type="transmembrane region" description="Helical" evidence="9">
    <location>
        <begin position="306"/>
        <end position="326"/>
    </location>
</feature>
<feature type="transmembrane region" description="Helical" evidence="9">
    <location>
        <begin position="15"/>
        <end position="35"/>
    </location>
</feature>
<dbReference type="InterPro" id="IPR003663">
    <property type="entry name" value="Sugar/inositol_transpt"/>
</dbReference>
<dbReference type="InterPro" id="IPR005024">
    <property type="entry name" value="Snf7_fam"/>
</dbReference>
<evidence type="ECO:0000313" key="12">
    <source>
        <dbReference type="Proteomes" id="UP000646827"/>
    </source>
</evidence>
<dbReference type="GO" id="GO:0016020">
    <property type="term" value="C:membrane"/>
    <property type="evidence" value="ECO:0007669"/>
    <property type="project" value="UniProtKB-SubCell"/>
</dbReference>
<comment type="caution">
    <text evidence="11">The sequence shown here is derived from an EMBL/GenBank/DDBJ whole genome shotgun (WGS) entry which is preliminary data.</text>
</comment>
<evidence type="ECO:0000256" key="7">
    <source>
        <dbReference type="SAM" id="Coils"/>
    </source>
</evidence>
<proteinExistence type="inferred from homology"/>
<keyword evidence="3" id="KW-0813">Transport</keyword>
<dbReference type="PANTHER" id="PTHR48022">
    <property type="entry name" value="PLASTIDIC GLUCOSE TRANSPORTER 4"/>
    <property type="match status" value="1"/>
</dbReference>
<evidence type="ECO:0000256" key="9">
    <source>
        <dbReference type="SAM" id="Phobius"/>
    </source>
</evidence>
<keyword evidence="4 9" id="KW-0812">Transmembrane</keyword>
<dbReference type="Proteomes" id="UP000646827">
    <property type="component" value="Unassembled WGS sequence"/>
</dbReference>
<protein>
    <recommendedName>
        <fullName evidence="10">Major facilitator superfamily (MFS) profile domain-containing protein</fullName>
    </recommendedName>
</protein>
<comment type="subcellular location">
    <subcellularLocation>
        <location evidence="1">Membrane</location>
        <topology evidence="1">Multi-pass membrane protein</topology>
    </subcellularLocation>
</comment>
<dbReference type="Gene3D" id="1.20.1250.20">
    <property type="entry name" value="MFS general substrate transporter like domains"/>
    <property type="match status" value="1"/>
</dbReference>
<keyword evidence="5 9" id="KW-1133">Transmembrane helix</keyword>
<evidence type="ECO:0000256" key="5">
    <source>
        <dbReference type="ARBA" id="ARBA00022989"/>
    </source>
</evidence>
<dbReference type="OrthoDB" id="4142200at2759"/>
<name>A0A8H7S7M5_9FUNG</name>
<feature type="transmembrane region" description="Helical" evidence="9">
    <location>
        <begin position="55"/>
        <end position="74"/>
    </location>
</feature>
<evidence type="ECO:0000313" key="11">
    <source>
        <dbReference type="EMBL" id="KAG2223051.1"/>
    </source>
</evidence>
<dbReference type="NCBIfam" id="TIGR00879">
    <property type="entry name" value="SP"/>
    <property type="match status" value="1"/>
</dbReference>
<feature type="transmembrane region" description="Helical" evidence="9">
    <location>
        <begin position="145"/>
        <end position="163"/>
    </location>
</feature>
<dbReference type="InterPro" id="IPR036259">
    <property type="entry name" value="MFS_trans_sf"/>
</dbReference>
<feature type="coiled-coil region" evidence="7">
    <location>
        <begin position="534"/>
        <end position="572"/>
    </location>
</feature>
<accession>A0A8H7S7M5</accession>
<feature type="transmembrane region" description="Helical" evidence="9">
    <location>
        <begin position="445"/>
        <end position="466"/>
    </location>
</feature>
<feature type="transmembrane region" description="Helical" evidence="9">
    <location>
        <begin position="183"/>
        <end position="203"/>
    </location>
</feature>
<keyword evidence="7" id="KW-0175">Coiled coil</keyword>
<dbReference type="FunFam" id="1.20.1250.20:FF:000026">
    <property type="entry name" value="MFS quinate transporter QutD"/>
    <property type="match status" value="1"/>
</dbReference>
<feature type="transmembrane region" description="Helical" evidence="9">
    <location>
        <begin position="338"/>
        <end position="361"/>
    </location>
</feature>
<dbReference type="Gene3D" id="6.10.140.1230">
    <property type="match status" value="1"/>
</dbReference>
<feature type="transmembrane region" description="Helical" evidence="9">
    <location>
        <begin position="86"/>
        <end position="104"/>
    </location>
</feature>